<evidence type="ECO:0000256" key="1">
    <source>
        <dbReference type="ARBA" id="ARBA00023268"/>
    </source>
</evidence>
<accession>A0ABQ5KSH5</accession>
<comment type="caution">
    <text evidence="3">The sequence shown here is derived from an EMBL/GenBank/DDBJ whole genome shotgun (WGS) entry which is preliminary data.</text>
</comment>
<protein>
    <recommendedName>
        <fullName evidence="2">Reverse transcriptase/retrotransposon-derived protein RNase H-like domain-containing protein</fullName>
    </recommendedName>
</protein>
<reference evidence="3" key="1">
    <citation type="submission" date="2022-03" db="EMBL/GenBank/DDBJ databases">
        <title>Draft genome sequence of Aduncisulcus paluster, a free-living microaerophilic Fornicata.</title>
        <authorList>
            <person name="Yuyama I."/>
            <person name="Kume K."/>
            <person name="Tamura T."/>
            <person name="Inagaki Y."/>
            <person name="Hashimoto T."/>
        </authorList>
    </citation>
    <scope>NUCLEOTIDE SEQUENCE</scope>
    <source>
        <strain evidence="3">NY0171</strain>
    </source>
</reference>
<dbReference type="Gene3D" id="3.30.70.270">
    <property type="match status" value="1"/>
</dbReference>
<gene>
    <name evidence="3" type="ORF">ADUPG1_008214</name>
</gene>
<evidence type="ECO:0000313" key="4">
    <source>
        <dbReference type="Proteomes" id="UP001057375"/>
    </source>
</evidence>
<dbReference type="PANTHER" id="PTHR37984">
    <property type="entry name" value="PROTEIN CBG26694"/>
    <property type="match status" value="1"/>
</dbReference>
<dbReference type="PANTHER" id="PTHR37984:SF5">
    <property type="entry name" value="PROTEIN NYNRIN-LIKE"/>
    <property type="match status" value="1"/>
</dbReference>
<sequence length="135" mass="15061">MPREGGSIRTASLNTRFISFRSNFEAFKAIGINSCCEIEILSGLFIDHWQVRINFIPTCSTVCEPLSRLTSKDIEFHWDEEQENAFKKLKAAPTLGFPAQSAKLSLFMDASDVGVGAVLIQETDDKKKVLAFLSK</sequence>
<dbReference type="InterPro" id="IPR043502">
    <property type="entry name" value="DNA/RNA_pol_sf"/>
</dbReference>
<dbReference type="EMBL" id="BQXS01010891">
    <property type="protein sequence ID" value="GKT34956.1"/>
    <property type="molecule type" value="Genomic_DNA"/>
</dbReference>
<feature type="domain" description="Reverse transcriptase/retrotransposon-derived protein RNase H-like" evidence="2">
    <location>
        <begin position="78"/>
        <end position="135"/>
    </location>
</feature>
<dbReference type="Pfam" id="PF17919">
    <property type="entry name" value="RT_RNaseH_2"/>
    <property type="match status" value="1"/>
</dbReference>
<organism evidence="3 4">
    <name type="scientific">Aduncisulcus paluster</name>
    <dbReference type="NCBI Taxonomy" id="2918883"/>
    <lineage>
        <taxon>Eukaryota</taxon>
        <taxon>Metamonada</taxon>
        <taxon>Carpediemonas-like organisms</taxon>
        <taxon>Aduncisulcus</taxon>
    </lineage>
</organism>
<dbReference type="SUPFAM" id="SSF56672">
    <property type="entry name" value="DNA/RNA polymerases"/>
    <property type="match status" value="1"/>
</dbReference>
<dbReference type="InterPro" id="IPR050951">
    <property type="entry name" value="Retrovirus_Pol_polyprotein"/>
</dbReference>
<name>A0ABQ5KSH5_9EUKA</name>
<proteinExistence type="predicted"/>
<keyword evidence="4" id="KW-1185">Reference proteome</keyword>
<dbReference type="InterPro" id="IPR043128">
    <property type="entry name" value="Rev_trsase/Diguanyl_cyclase"/>
</dbReference>
<evidence type="ECO:0000313" key="3">
    <source>
        <dbReference type="EMBL" id="GKT34956.1"/>
    </source>
</evidence>
<dbReference type="InterPro" id="IPR041577">
    <property type="entry name" value="RT_RNaseH_2"/>
</dbReference>
<dbReference type="Proteomes" id="UP001057375">
    <property type="component" value="Unassembled WGS sequence"/>
</dbReference>
<keyword evidence="1" id="KW-0511">Multifunctional enzyme</keyword>
<evidence type="ECO:0000259" key="2">
    <source>
        <dbReference type="Pfam" id="PF17919"/>
    </source>
</evidence>